<evidence type="ECO:0000256" key="3">
    <source>
        <dbReference type="ARBA" id="ARBA00022679"/>
    </source>
</evidence>
<dbReference type="PANTHER" id="PTHR43797:SF2">
    <property type="entry name" value="HOMOCYSTEINE_CYSTEINE SYNTHASE"/>
    <property type="match status" value="1"/>
</dbReference>
<dbReference type="InterPro" id="IPR054542">
    <property type="entry name" value="Cys_met_metab_PP"/>
</dbReference>
<dbReference type="GO" id="GO:0030170">
    <property type="term" value="F:pyridoxal phosphate binding"/>
    <property type="evidence" value="ECO:0007669"/>
    <property type="project" value="InterPro"/>
</dbReference>
<organism evidence="7 8">
    <name type="scientific">Kocuria rhizophila</name>
    <dbReference type="NCBI Taxonomy" id="72000"/>
    <lineage>
        <taxon>Bacteria</taxon>
        <taxon>Bacillati</taxon>
        <taxon>Actinomycetota</taxon>
        <taxon>Actinomycetes</taxon>
        <taxon>Micrococcales</taxon>
        <taxon>Micrococcaceae</taxon>
        <taxon>Kocuria</taxon>
    </lineage>
</organism>
<comment type="similarity">
    <text evidence="2 5">Belongs to the trans-sulfuration enzymes family.</text>
</comment>
<evidence type="ECO:0000256" key="5">
    <source>
        <dbReference type="RuleBase" id="RU362118"/>
    </source>
</evidence>
<keyword evidence="4 5" id="KW-0663">Pyridoxal phosphate</keyword>
<keyword evidence="3" id="KW-0808">Transferase</keyword>
<sequence length="511" mass="53395">MSTAPTPDNSQDWAFETRQIHAGQNPDPVTGSRALPIHQTSSFVFPDADTAAARFALQDMGPIYSRLTNPTTEVVEKRLASLEGGVGALMVSSGQAAATLAVLNLGGAGTHVVASPSLYGGSYNLLKHTLPRLGVETTFVADPDDPQQWRDAVRPTTVAFFGEMIPNPRNDVLDVETVAGIAHEAGVPLIVDNTVATPYLVRPIEWGADIVLHSGTKFLGGHGTAIGGFIVDAGRFDYGADPERFPGFNQPDPTYNGLVYARDLGADGAFGVNLSYVLKARVQLLRDLGTSISPFNAFLIEQGIETLSLRVERHVANAQRVSEWLESRPEVRSVSYAGLPSSPWHERARKYAPRGAGSVLGFVLEGGKEAGIAFVDALSLHSHVANIGDVRSLVIHPASTTHAQLSEDEQLAAGVEPGFVRLSVGTEGIEDILADLEAGFAAVAAAPGTQESTHERGDRDPATSPADRPLGSTEPIADAGAEPAAAAGTGAEGGPAASSTARADVAAEPAA</sequence>
<dbReference type="NCBIfam" id="NF005872">
    <property type="entry name" value="PRK07812.1"/>
    <property type="match status" value="1"/>
</dbReference>
<comment type="cofactor">
    <cofactor evidence="1 5">
        <name>pyridoxal 5'-phosphate</name>
        <dbReference type="ChEBI" id="CHEBI:597326"/>
    </cofactor>
</comment>
<proteinExistence type="inferred from homology"/>
<evidence type="ECO:0000313" key="8">
    <source>
        <dbReference type="Proteomes" id="UP000298017"/>
    </source>
</evidence>
<dbReference type="GO" id="GO:0004124">
    <property type="term" value="F:cysteine synthase activity"/>
    <property type="evidence" value="ECO:0007669"/>
    <property type="project" value="TreeGrafter"/>
</dbReference>
<evidence type="ECO:0000256" key="6">
    <source>
        <dbReference type="SAM" id="MobiDB-lite"/>
    </source>
</evidence>
<dbReference type="NCBIfam" id="TIGR01326">
    <property type="entry name" value="OAH_OAS_sulfhy"/>
    <property type="match status" value="1"/>
</dbReference>
<protein>
    <submittedName>
        <fullName evidence="7">Bifunctional o-acetylhomoserine/o-acetylserine sulfhydrylase</fullName>
    </submittedName>
</protein>
<dbReference type="Pfam" id="PF01053">
    <property type="entry name" value="Cys_Met_Meta_PP"/>
    <property type="match status" value="1"/>
</dbReference>
<feature type="compositionally biased region" description="Low complexity" evidence="6">
    <location>
        <begin position="479"/>
        <end position="511"/>
    </location>
</feature>
<dbReference type="InterPro" id="IPR015421">
    <property type="entry name" value="PyrdxlP-dep_Trfase_major"/>
</dbReference>
<dbReference type="InterPro" id="IPR000277">
    <property type="entry name" value="Cys/Met-Metab_PyrdxlP-dep_enz"/>
</dbReference>
<dbReference type="PROSITE" id="PS00868">
    <property type="entry name" value="CYS_MET_METAB_PP"/>
    <property type="match status" value="1"/>
</dbReference>
<dbReference type="GO" id="GO:0005737">
    <property type="term" value="C:cytoplasm"/>
    <property type="evidence" value="ECO:0007669"/>
    <property type="project" value="TreeGrafter"/>
</dbReference>
<feature type="compositionally biased region" description="Basic and acidic residues" evidence="6">
    <location>
        <begin position="452"/>
        <end position="461"/>
    </location>
</feature>
<dbReference type="InterPro" id="IPR006235">
    <property type="entry name" value="OAc-hSer/O-AcSer_sulfhydrylase"/>
</dbReference>
<accession>A0AAX2SEQ5</accession>
<dbReference type="SUPFAM" id="SSF53383">
    <property type="entry name" value="PLP-dependent transferases"/>
    <property type="match status" value="1"/>
</dbReference>
<reference evidence="7 8" key="1">
    <citation type="submission" date="2019-03" db="EMBL/GenBank/DDBJ databases">
        <title>Genome Sequencing and Assembly of Various Microbes Isolated from Alder Root Nodule.</title>
        <authorList>
            <person name="Swanson E."/>
            <person name="Sevigny J.L."/>
            <person name="Pesce C."/>
            <person name="Davis I."/>
            <person name="Kleiner V."/>
            <person name="Tisa L."/>
        </authorList>
    </citation>
    <scope>NUCLEOTIDE SEQUENCE [LARGE SCALE GENOMIC DNA]</scope>
    <source>
        <strain evidence="7 8">4R-31</strain>
    </source>
</reference>
<dbReference type="EMBL" id="SPNK01000003">
    <property type="protein sequence ID" value="TFI02198.1"/>
    <property type="molecule type" value="Genomic_DNA"/>
</dbReference>
<evidence type="ECO:0000256" key="4">
    <source>
        <dbReference type="ARBA" id="ARBA00022898"/>
    </source>
</evidence>
<comment type="caution">
    <text evidence="7">The sequence shown here is derived from an EMBL/GenBank/DDBJ whole genome shotgun (WGS) entry which is preliminary data.</text>
</comment>
<keyword evidence="8" id="KW-1185">Reference proteome</keyword>
<dbReference type="GO" id="GO:0006535">
    <property type="term" value="P:cysteine biosynthetic process from serine"/>
    <property type="evidence" value="ECO:0007669"/>
    <property type="project" value="TreeGrafter"/>
</dbReference>
<name>A0AAX2SEQ5_KOCRH</name>
<dbReference type="Gene3D" id="3.40.640.10">
    <property type="entry name" value="Type I PLP-dependent aspartate aminotransferase-like (Major domain)"/>
    <property type="match status" value="1"/>
</dbReference>
<evidence type="ECO:0000313" key="7">
    <source>
        <dbReference type="EMBL" id="TFI02198.1"/>
    </source>
</evidence>
<feature type="region of interest" description="Disordered" evidence="6">
    <location>
        <begin position="445"/>
        <end position="511"/>
    </location>
</feature>
<dbReference type="Gene3D" id="3.90.1150.10">
    <property type="entry name" value="Aspartate Aminotransferase, domain 1"/>
    <property type="match status" value="1"/>
</dbReference>
<dbReference type="FunFam" id="3.40.640.10:FF:000035">
    <property type="entry name" value="O-succinylhomoserine sulfhydrylase"/>
    <property type="match status" value="1"/>
</dbReference>
<dbReference type="RefSeq" id="WP_121242005.1">
    <property type="nucleotide sequence ID" value="NZ_JAYEXM010000003.1"/>
</dbReference>
<evidence type="ECO:0000256" key="1">
    <source>
        <dbReference type="ARBA" id="ARBA00001933"/>
    </source>
</evidence>
<dbReference type="PANTHER" id="PTHR43797">
    <property type="entry name" value="HOMOCYSTEINE/CYSTEINE SYNTHASE"/>
    <property type="match status" value="1"/>
</dbReference>
<dbReference type="GO" id="GO:0019346">
    <property type="term" value="P:transsulfuration"/>
    <property type="evidence" value="ECO:0007669"/>
    <property type="project" value="InterPro"/>
</dbReference>
<dbReference type="AlphaFoldDB" id="A0AAX2SEQ5"/>
<dbReference type="GO" id="GO:0003961">
    <property type="term" value="F:O-acetylhomoserine aminocarboxypropyltransferase activity"/>
    <property type="evidence" value="ECO:0007669"/>
    <property type="project" value="TreeGrafter"/>
</dbReference>
<dbReference type="GO" id="GO:0071269">
    <property type="term" value="P:L-homocysteine biosynthetic process"/>
    <property type="evidence" value="ECO:0007669"/>
    <property type="project" value="TreeGrafter"/>
</dbReference>
<evidence type="ECO:0000256" key="2">
    <source>
        <dbReference type="ARBA" id="ARBA00009077"/>
    </source>
</evidence>
<dbReference type="InterPro" id="IPR015422">
    <property type="entry name" value="PyrdxlP-dep_Trfase_small"/>
</dbReference>
<dbReference type="Proteomes" id="UP000298017">
    <property type="component" value="Unassembled WGS sequence"/>
</dbReference>
<gene>
    <name evidence="7" type="ORF">E4P33_03905</name>
</gene>
<dbReference type="CDD" id="cd00614">
    <property type="entry name" value="CGS_like"/>
    <property type="match status" value="1"/>
</dbReference>
<dbReference type="InterPro" id="IPR015424">
    <property type="entry name" value="PyrdxlP-dep_Trfase"/>
</dbReference>